<dbReference type="PATRIC" id="fig|76936.10.peg.38"/>
<protein>
    <submittedName>
        <fullName evidence="1">Uncharacterized protein</fullName>
    </submittedName>
</protein>
<sequence length="40" mass="4689">MRLYSKRSLLTHCCHSSCGLLRLMDTLAHTLDEDLRFKHS</sequence>
<gene>
    <name evidence="1" type="ORF">BN2458_PEG0039</name>
</gene>
<accession>A0A0S4PUM8</accession>
<evidence type="ECO:0000313" key="1">
    <source>
        <dbReference type="EMBL" id="CUU38926.1"/>
    </source>
</evidence>
<proteinExistence type="predicted"/>
<organism evidence="1 2">
    <name type="scientific">Helicobacter typhlonius</name>
    <dbReference type="NCBI Taxonomy" id="76936"/>
    <lineage>
        <taxon>Bacteria</taxon>
        <taxon>Pseudomonadati</taxon>
        <taxon>Campylobacterota</taxon>
        <taxon>Epsilonproteobacteria</taxon>
        <taxon>Campylobacterales</taxon>
        <taxon>Helicobacteraceae</taxon>
        <taxon>Helicobacter</taxon>
    </lineage>
</organism>
<evidence type="ECO:0000313" key="2">
    <source>
        <dbReference type="Proteomes" id="UP000064525"/>
    </source>
</evidence>
<dbReference type="AlphaFoldDB" id="A0A0S4PUM8"/>
<dbReference type="GeneID" id="78152345"/>
<name>A0A0S4PUM8_9HELI</name>
<dbReference type="EMBL" id="LN907858">
    <property type="protein sequence ID" value="CUU38926.1"/>
    <property type="molecule type" value="Genomic_DNA"/>
</dbReference>
<dbReference type="Proteomes" id="UP000064525">
    <property type="component" value="Chromosome I"/>
</dbReference>
<dbReference type="RefSeq" id="WP_011115895.1">
    <property type="nucleotide sequence ID" value="NZ_CAOMJD010000028.1"/>
</dbReference>
<dbReference type="KEGG" id="hty:BN2458_PEG0039"/>
<reference evidence="2" key="1">
    <citation type="submission" date="2015-11" db="EMBL/GenBank/DDBJ databases">
        <authorList>
            <person name="Anvar S.Y."/>
        </authorList>
    </citation>
    <scope>NUCLEOTIDE SEQUENCE [LARGE SCALE GENOMIC DNA]</scope>
</reference>